<evidence type="ECO:0000313" key="11">
    <source>
        <dbReference type="EMBL" id="GHF33642.1"/>
    </source>
</evidence>
<dbReference type="InterPro" id="IPR000297">
    <property type="entry name" value="PPIase_PpiC"/>
</dbReference>
<keyword evidence="12" id="KW-1185">Reference proteome</keyword>
<comment type="caution">
    <text evidence="11">The sequence shown here is derived from an EMBL/GenBank/DDBJ whole genome shotgun (WGS) entry which is preliminary data.</text>
</comment>
<evidence type="ECO:0000256" key="7">
    <source>
        <dbReference type="ARBA" id="ARBA00031484"/>
    </source>
</evidence>
<dbReference type="InterPro" id="IPR050245">
    <property type="entry name" value="PrsA_foldase"/>
</dbReference>
<dbReference type="PROSITE" id="PS01096">
    <property type="entry name" value="PPIC_PPIASE_1"/>
    <property type="match status" value="1"/>
</dbReference>
<reference evidence="11" key="1">
    <citation type="journal article" date="2014" name="Int. J. Syst. Evol. Microbiol.">
        <title>Complete genome sequence of Corynebacterium casei LMG S-19264T (=DSM 44701T), isolated from a smear-ripened cheese.</title>
        <authorList>
            <consortium name="US DOE Joint Genome Institute (JGI-PGF)"/>
            <person name="Walter F."/>
            <person name="Albersmeier A."/>
            <person name="Kalinowski J."/>
            <person name="Ruckert C."/>
        </authorList>
    </citation>
    <scope>NUCLEOTIDE SEQUENCE</scope>
    <source>
        <strain evidence="11">KCTC 42650</strain>
    </source>
</reference>
<evidence type="ECO:0000256" key="6">
    <source>
        <dbReference type="ARBA" id="ARBA00030642"/>
    </source>
</evidence>
<dbReference type="InterPro" id="IPR023058">
    <property type="entry name" value="PPIase_PpiC_CS"/>
</dbReference>
<gene>
    <name evidence="11" type="primary">surA</name>
    <name evidence="11" type="ORF">GCM10017056_01310</name>
</gene>
<dbReference type="InterPro" id="IPR027304">
    <property type="entry name" value="Trigger_fact/SurA_dom_sf"/>
</dbReference>
<sequence length="283" mass="30370">MPKGFTFVPAMALAALLALPTPSRAEPGVDTVVARVNGQEITIGHMIVAHATLPQQYQQLPPDVLYDAILNQLIQQSALQQSQTGEEPLHVRLSLENEKRSMMAADAIETVMAGAATEEEIKAAYDARYGDGFGAEEYSAAHILLETEEAAKAVREEIVNGADFAEVAKAKSTGPSGPSGGDLGWFSATDMVPEFSAAVVAMEPGAVSEPVQTKFGWHIIKLNEKRRAEAPALEAVSEEIAMELRKAAVEKKVEELTAAATVERPEVEGLDPTVLRNLDLIRN</sequence>
<feature type="domain" description="PpiC" evidence="10">
    <location>
        <begin position="135"/>
        <end position="224"/>
    </location>
</feature>
<dbReference type="EC" id="5.2.1.8" evidence="3"/>
<feature type="chain" id="PRO_5035162208" description="Parvulin-like PPIase" evidence="9">
    <location>
        <begin position="26"/>
        <end position="283"/>
    </location>
</feature>
<feature type="signal peptide" evidence="9">
    <location>
        <begin position="1"/>
        <end position="25"/>
    </location>
</feature>
<dbReference type="InterPro" id="IPR046357">
    <property type="entry name" value="PPIase_dom_sf"/>
</dbReference>
<dbReference type="SUPFAM" id="SSF54534">
    <property type="entry name" value="FKBP-like"/>
    <property type="match status" value="1"/>
</dbReference>
<evidence type="ECO:0000256" key="3">
    <source>
        <dbReference type="ARBA" id="ARBA00013194"/>
    </source>
</evidence>
<reference evidence="11" key="2">
    <citation type="submission" date="2020-09" db="EMBL/GenBank/DDBJ databases">
        <authorList>
            <person name="Sun Q."/>
            <person name="Kim S."/>
        </authorList>
    </citation>
    <scope>NUCLEOTIDE SEQUENCE</scope>
    <source>
        <strain evidence="11">KCTC 42650</strain>
    </source>
</reference>
<evidence type="ECO:0000256" key="9">
    <source>
        <dbReference type="SAM" id="SignalP"/>
    </source>
</evidence>
<dbReference type="RefSeq" id="WP_189678100.1">
    <property type="nucleotide sequence ID" value="NZ_BNCJ01000001.1"/>
</dbReference>
<evidence type="ECO:0000256" key="2">
    <source>
        <dbReference type="ARBA" id="ARBA00007656"/>
    </source>
</evidence>
<evidence type="ECO:0000256" key="4">
    <source>
        <dbReference type="ARBA" id="ARBA00018370"/>
    </source>
</evidence>
<evidence type="ECO:0000256" key="8">
    <source>
        <dbReference type="PROSITE-ProRule" id="PRU00278"/>
    </source>
</evidence>
<dbReference type="EMBL" id="BNCJ01000001">
    <property type="protein sequence ID" value="GHF33642.1"/>
    <property type="molecule type" value="Genomic_DNA"/>
</dbReference>
<dbReference type="Gene3D" id="3.10.50.40">
    <property type="match status" value="1"/>
</dbReference>
<comment type="catalytic activity">
    <reaction evidence="1">
        <text>[protein]-peptidylproline (omega=180) = [protein]-peptidylproline (omega=0)</text>
        <dbReference type="Rhea" id="RHEA:16237"/>
        <dbReference type="Rhea" id="RHEA-COMP:10747"/>
        <dbReference type="Rhea" id="RHEA-COMP:10748"/>
        <dbReference type="ChEBI" id="CHEBI:83833"/>
        <dbReference type="ChEBI" id="CHEBI:83834"/>
        <dbReference type="EC" id="5.2.1.8"/>
    </reaction>
</comment>
<dbReference type="Pfam" id="PF00639">
    <property type="entry name" value="Rotamase"/>
    <property type="match status" value="1"/>
</dbReference>
<dbReference type="GO" id="GO:0003755">
    <property type="term" value="F:peptidyl-prolyl cis-trans isomerase activity"/>
    <property type="evidence" value="ECO:0007669"/>
    <property type="project" value="UniProtKB-KW"/>
</dbReference>
<dbReference type="PANTHER" id="PTHR47245">
    <property type="entry name" value="PEPTIDYLPROLYL ISOMERASE"/>
    <property type="match status" value="1"/>
</dbReference>
<accession>A0A8J3GTJ4</accession>
<organism evidence="11 12">
    <name type="scientific">Seohaeicola zhoushanensis</name>
    <dbReference type="NCBI Taxonomy" id="1569283"/>
    <lineage>
        <taxon>Bacteria</taxon>
        <taxon>Pseudomonadati</taxon>
        <taxon>Pseudomonadota</taxon>
        <taxon>Alphaproteobacteria</taxon>
        <taxon>Rhodobacterales</taxon>
        <taxon>Roseobacteraceae</taxon>
        <taxon>Seohaeicola</taxon>
    </lineage>
</organism>
<protein>
    <recommendedName>
        <fullName evidence="4">Parvulin-like PPIase</fullName>
        <ecNumber evidence="3">5.2.1.8</ecNumber>
    </recommendedName>
    <alternativeName>
        <fullName evidence="6">Peptidyl-prolyl cis-trans isomerase plp</fullName>
    </alternativeName>
    <alternativeName>
        <fullName evidence="7">Rotamase plp</fullName>
    </alternativeName>
</protein>
<keyword evidence="5 8" id="KW-0697">Rotamase</keyword>
<evidence type="ECO:0000259" key="10">
    <source>
        <dbReference type="PROSITE" id="PS50198"/>
    </source>
</evidence>
<dbReference type="AlphaFoldDB" id="A0A8J3GTJ4"/>
<keyword evidence="8 11" id="KW-0413">Isomerase</keyword>
<keyword evidence="9" id="KW-0732">Signal</keyword>
<dbReference type="PANTHER" id="PTHR47245:SF2">
    <property type="entry name" value="PEPTIDYL-PROLYL CIS-TRANS ISOMERASE HP_0175-RELATED"/>
    <property type="match status" value="1"/>
</dbReference>
<evidence type="ECO:0000313" key="12">
    <source>
        <dbReference type="Proteomes" id="UP000626220"/>
    </source>
</evidence>
<dbReference type="PROSITE" id="PS50198">
    <property type="entry name" value="PPIC_PPIASE_2"/>
    <property type="match status" value="1"/>
</dbReference>
<evidence type="ECO:0000256" key="5">
    <source>
        <dbReference type="ARBA" id="ARBA00023110"/>
    </source>
</evidence>
<proteinExistence type="inferred from homology"/>
<dbReference type="SUPFAM" id="SSF109998">
    <property type="entry name" value="Triger factor/SurA peptide-binding domain-like"/>
    <property type="match status" value="1"/>
</dbReference>
<dbReference type="Proteomes" id="UP000626220">
    <property type="component" value="Unassembled WGS sequence"/>
</dbReference>
<evidence type="ECO:0000256" key="1">
    <source>
        <dbReference type="ARBA" id="ARBA00000971"/>
    </source>
</evidence>
<name>A0A8J3GTJ4_9RHOB</name>
<comment type="similarity">
    <text evidence="2">Belongs to the PpiC/parvulin rotamase family.</text>
</comment>